<feature type="transmembrane region" description="Helical" evidence="1">
    <location>
        <begin position="48"/>
        <end position="65"/>
    </location>
</feature>
<evidence type="ECO:0000313" key="2">
    <source>
        <dbReference type="EMBL" id="GIE09860.1"/>
    </source>
</evidence>
<feature type="transmembrane region" description="Helical" evidence="1">
    <location>
        <begin position="132"/>
        <end position="155"/>
    </location>
</feature>
<reference evidence="2" key="1">
    <citation type="submission" date="2021-01" db="EMBL/GenBank/DDBJ databases">
        <title>Whole genome shotgun sequence of Actinoplanes ferrugineus NBRC 15555.</title>
        <authorList>
            <person name="Komaki H."/>
            <person name="Tamura T."/>
        </authorList>
    </citation>
    <scope>NUCLEOTIDE SEQUENCE</scope>
    <source>
        <strain evidence="2">NBRC 15555</strain>
    </source>
</reference>
<keyword evidence="1" id="KW-1133">Transmembrane helix</keyword>
<dbReference type="AlphaFoldDB" id="A0A919IWQ5"/>
<organism evidence="2 3">
    <name type="scientific">Paractinoplanes ferrugineus</name>
    <dbReference type="NCBI Taxonomy" id="113564"/>
    <lineage>
        <taxon>Bacteria</taxon>
        <taxon>Bacillati</taxon>
        <taxon>Actinomycetota</taxon>
        <taxon>Actinomycetes</taxon>
        <taxon>Micromonosporales</taxon>
        <taxon>Micromonosporaceae</taxon>
        <taxon>Paractinoplanes</taxon>
    </lineage>
</organism>
<dbReference type="EMBL" id="BOMM01000012">
    <property type="protein sequence ID" value="GIE09860.1"/>
    <property type="molecule type" value="Genomic_DNA"/>
</dbReference>
<dbReference type="Proteomes" id="UP000598174">
    <property type="component" value="Unassembled WGS sequence"/>
</dbReference>
<keyword evidence="1" id="KW-0812">Transmembrane</keyword>
<feature type="transmembrane region" description="Helical" evidence="1">
    <location>
        <begin position="161"/>
        <end position="184"/>
    </location>
</feature>
<gene>
    <name evidence="2" type="ORF">Afe05nite_17000</name>
</gene>
<evidence type="ECO:0000313" key="3">
    <source>
        <dbReference type="Proteomes" id="UP000598174"/>
    </source>
</evidence>
<feature type="transmembrane region" description="Helical" evidence="1">
    <location>
        <begin position="98"/>
        <end position="120"/>
    </location>
</feature>
<proteinExistence type="predicted"/>
<feature type="transmembrane region" description="Helical" evidence="1">
    <location>
        <begin position="24"/>
        <end position="42"/>
    </location>
</feature>
<keyword evidence="3" id="KW-1185">Reference proteome</keyword>
<accession>A0A919IWQ5</accession>
<sequence>MAGSVTNAVAAARAVTARATGTPFLVRCGIGISGLLAMLVAWPVSLTGTQYFIPLTLLAVYPAVVPRGRGATLAAMVVVTGWLVDTAGYGASVELWRVLSIASLLYLGHTLTALAAVLPYDAVVNLEVVGGWLLRAAAVLLVSAVLTVVTLALSADLAGGAFLVATLLGILGAVGATVLIARLLRRA</sequence>
<keyword evidence="1" id="KW-0472">Membrane</keyword>
<name>A0A919IWQ5_9ACTN</name>
<comment type="caution">
    <text evidence="2">The sequence shown here is derived from an EMBL/GenBank/DDBJ whole genome shotgun (WGS) entry which is preliminary data.</text>
</comment>
<evidence type="ECO:0000256" key="1">
    <source>
        <dbReference type="SAM" id="Phobius"/>
    </source>
</evidence>
<feature type="transmembrane region" description="Helical" evidence="1">
    <location>
        <begin position="72"/>
        <end position="92"/>
    </location>
</feature>
<protein>
    <submittedName>
        <fullName evidence="2">Uncharacterized protein</fullName>
    </submittedName>
</protein>